<dbReference type="InterPro" id="IPR011990">
    <property type="entry name" value="TPR-like_helical_dom_sf"/>
</dbReference>
<evidence type="ECO:0000256" key="2">
    <source>
        <dbReference type="SAM" id="Phobius"/>
    </source>
</evidence>
<dbReference type="EMBL" id="CP002691">
    <property type="protein sequence ID" value="AEE53389.1"/>
    <property type="molecule type" value="Genomic_DNA"/>
</dbReference>
<name>F4KTL5_HALH1</name>
<dbReference type="Pfam" id="PF13432">
    <property type="entry name" value="TPR_16"/>
    <property type="match status" value="2"/>
</dbReference>
<sequence>MRKVASPKAATRPEDEVLVDIVEVRDRAQDTLNRFRKPLMIAGGALLVLIIGLIAWKLYVNAQQKDAVEQMRQAERLFERDSFAVAMLTTLPGGFKGFPKIIEDFPGTPAANLANYYSGVCLLNLGKYEAAISYLKDFSAKGAIMPIMKNGALGDAYSELKDFAQAKSYYKKAVNVTKNDMLTPFYLKRLAMLAEMEKDYAAARDYYQELKDEYPSAPEGQDAEKYLIYLEGK</sequence>
<keyword evidence="2" id="KW-0812">Transmembrane</keyword>
<dbReference type="InterPro" id="IPR019734">
    <property type="entry name" value="TPR_rpt"/>
</dbReference>
<dbReference type="STRING" id="760192.Halhy_5565"/>
<evidence type="ECO:0000256" key="1">
    <source>
        <dbReference type="PROSITE-ProRule" id="PRU00339"/>
    </source>
</evidence>
<accession>F4KTL5</accession>
<dbReference type="Proteomes" id="UP000008461">
    <property type="component" value="Chromosome"/>
</dbReference>
<dbReference type="KEGG" id="hhy:Halhy_5565"/>
<evidence type="ECO:0000313" key="3">
    <source>
        <dbReference type="EMBL" id="AEE53389.1"/>
    </source>
</evidence>
<gene>
    <name evidence="3" type="ordered locus">Halhy_5565</name>
</gene>
<keyword evidence="2" id="KW-0472">Membrane</keyword>
<protein>
    <submittedName>
        <fullName evidence="3">Tetratricopeptide domain protein</fullName>
    </submittedName>
</protein>
<organism evidence="3 4">
    <name type="scientific">Haliscomenobacter hydrossis (strain ATCC 27775 / DSM 1100 / LMG 10767 / O)</name>
    <dbReference type="NCBI Taxonomy" id="760192"/>
    <lineage>
        <taxon>Bacteria</taxon>
        <taxon>Pseudomonadati</taxon>
        <taxon>Bacteroidota</taxon>
        <taxon>Saprospiria</taxon>
        <taxon>Saprospirales</taxon>
        <taxon>Haliscomenobacteraceae</taxon>
        <taxon>Haliscomenobacter</taxon>
    </lineage>
</organism>
<evidence type="ECO:0000313" key="4">
    <source>
        <dbReference type="Proteomes" id="UP000008461"/>
    </source>
</evidence>
<dbReference type="eggNOG" id="COG1729">
    <property type="taxonomic scope" value="Bacteria"/>
</dbReference>
<reference evidence="3 4" key="1">
    <citation type="journal article" date="2011" name="Stand. Genomic Sci.">
        <title>Complete genome sequence of Haliscomenobacter hydrossis type strain (O).</title>
        <authorList>
            <consortium name="US DOE Joint Genome Institute (JGI-PGF)"/>
            <person name="Daligault H."/>
            <person name="Lapidus A."/>
            <person name="Zeytun A."/>
            <person name="Nolan M."/>
            <person name="Lucas S."/>
            <person name="Del Rio T.G."/>
            <person name="Tice H."/>
            <person name="Cheng J.F."/>
            <person name="Tapia R."/>
            <person name="Han C."/>
            <person name="Goodwin L."/>
            <person name="Pitluck S."/>
            <person name="Liolios K."/>
            <person name="Pagani I."/>
            <person name="Ivanova N."/>
            <person name="Huntemann M."/>
            <person name="Mavromatis K."/>
            <person name="Mikhailova N."/>
            <person name="Pati A."/>
            <person name="Chen A."/>
            <person name="Palaniappan K."/>
            <person name="Land M."/>
            <person name="Hauser L."/>
            <person name="Brambilla E.M."/>
            <person name="Rohde M."/>
            <person name="Verbarg S."/>
            <person name="Goker M."/>
            <person name="Bristow J."/>
            <person name="Eisen J.A."/>
            <person name="Markowitz V."/>
            <person name="Hugenholtz P."/>
            <person name="Kyrpides N.C."/>
            <person name="Klenk H.P."/>
            <person name="Woyke T."/>
        </authorList>
    </citation>
    <scope>NUCLEOTIDE SEQUENCE [LARGE SCALE GENOMIC DNA]</scope>
    <source>
        <strain evidence="4">ATCC 27775 / DSM 1100 / LMG 10767 / O</strain>
    </source>
</reference>
<keyword evidence="2" id="KW-1133">Transmembrane helix</keyword>
<dbReference type="SMART" id="SM00028">
    <property type="entry name" value="TPR"/>
    <property type="match status" value="2"/>
</dbReference>
<feature type="transmembrane region" description="Helical" evidence="2">
    <location>
        <begin position="39"/>
        <end position="59"/>
    </location>
</feature>
<dbReference type="PROSITE" id="PS50005">
    <property type="entry name" value="TPR"/>
    <property type="match status" value="1"/>
</dbReference>
<keyword evidence="1" id="KW-0802">TPR repeat</keyword>
<dbReference type="Gene3D" id="1.25.40.10">
    <property type="entry name" value="Tetratricopeptide repeat domain"/>
    <property type="match status" value="2"/>
</dbReference>
<keyword evidence="4" id="KW-1185">Reference proteome</keyword>
<dbReference type="AlphaFoldDB" id="F4KTL5"/>
<dbReference type="HOGENOM" id="CLU_096069_0_1_10"/>
<feature type="repeat" description="TPR" evidence="1">
    <location>
        <begin position="147"/>
        <end position="180"/>
    </location>
</feature>
<proteinExistence type="predicted"/>
<dbReference type="SUPFAM" id="SSF48452">
    <property type="entry name" value="TPR-like"/>
    <property type="match status" value="1"/>
</dbReference>
<reference key="2">
    <citation type="submission" date="2011-04" db="EMBL/GenBank/DDBJ databases">
        <title>Complete sequence of chromosome of Haliscomenobacter hydrossis DSM 1100.</title>
        <authorList>
            <consortium name="US DOE Joint Genome Institute (JGI-PGF)"/>
            <person name="Lucas S."/>
            <person name="Han J."/>
            <person name="Lapidus A."/>
            <person name="Bruce D."/>
            <person name="Goodwin L."/>
            <person name="Pitluck S."/>
            <person name="Peters L."/>
            <person name="Kyrpides N."/>
            <person name="Mavromatis K."/>
            <person name="Ivanova N."/>
            <person name="Ovchinnikova G."/>
            <person name="Pagani I."/>
            <person name="Daligault H."/>
            <person name="Detter J.C."/>
            <person name="Han C."/>
            <person name="Land M."/>
            <person name="Hauser L."/>
            <person name="Markowitz V."/>
            <person name="Cheng J.-F."/>
            <person name="Hugenholtz P."/>
            <person name="Woyke T."/>
            <person name="Wu D."/>
            <person name="Verbarg S."/>
            <person name="Frueling A."/>
            <person name="Brambilla E."/>
            <person name="Klenk H.-P."/>
            <person name="Eisen J.A."/>
        </authorList>
    </citation>
    <scope>NUCLEOTIDE SEQUENCE</scope>
    <source>
        <strain>DSM 1100</strain>
    </source>
</reference>